<name>A0ABS2HMQ3_9ACTN</name>
<dbReference type="InterPro" id="IPR052194">
    <property type="entry name" value="MESH1"/>
</dbReference>
<dbReference type="Gene3D" id="1.10.3210.10">
    <property type="entry name" value="Hypothetical protein af1432"/>
    <property type="match status" value="1"/>
</dbReference>
<keyword evidence="3" id="KW-1185">Reference proteome</keyword>
<dbReference type="Proteomes" id="UP000712045">
    <property type="component" value="Unassembled WGS sequence"/>
</dbReference>
<reference evidence="2 3" key="1">
    <citation type="submission" date="2021-02" db="EMBL/GenBank/DDBJ databases">
        <title>Genome Streptomyces sp. RHZ10.</title>
        <authorList>
            <person name="Besaury L."/>
        </authorList>
    </citation>
    <scope>NUCLEOTIDE SEQUENCE [LARGE SCALE GENOMIC DNA]</scope>
    <source>
        <strain evidence="2 3">RHZ10</strain>
    </source>
</reference>
<dbReference type="PANTHER" id="PTHR46246:SF1">
    <property type="entry name" value="GUANOSINE-3',5'-BIS(DIPHOSPHATE) 3'-PYROPHOSPHOHYDROLASE MESH1"/>
    <property type="match status" value="1"/>
</dbReference>
<dbReference type="Pfam" id="PF13328">
    <property type="entry name" value="HD_4"/>
    <property type="match status" value="1"/>
</dbReference>
<dbReference type="InterPro" id="IPR003607">
    <property type="entry name" value="HD/PDEase_dom"/>
</dbReference>
<dbReference type="EMBL" id="JAFEUF010000001">
    <property type="protein sequence ID" value="MBM7052376.1"/>
    <property type="molecule type" value="Genomic_DNA"/>
</dbReference>
<dbReference type="RefSeq" id="WP_205080700.1">
    <property type="nucleotide sequence ID" value="NZ_JAFEUF010000001.1"/>
</dbReference>
<dbReference type="SMART" id="SM00471">
    <property type="entry name" value="HDc"/>
    <property type="match status" value="1"/>
</dbReference>
<dbReference type="PANTHER" id="PTHR46246">
    <property type="entry name" value="GUANOSINE-3',5'-BIS(DIPHOSPHATE) 3'-PYROPHOSPHOHYDROLASE MESH1"/>
    <property type="match status" value="1"/>
</dbReference>
<comment type="caution">
    <text evidence="2">The sequence shown here is derived from an EMBL/GenBank/DDBJ whole genome shotgun (WGS) entry which is preliminary data.</text>
</comment>
<gene>
    <name evidence="2" type="ORF">JS521_00330</name>
</gene>
<protein>
    <submittedName>
        <fullName evidence="2">Bifunctional (P)ppGpp synthetase/guanosine-3',5'-bis(Diphosphate) 3'-pyrophosphohydrolase</fullName>
    </submittedName>
</protein>
<evidence type="ECO:0000313" key="2">
    <source>
        <dbReference type="EMBL" id="MBM7052376.1"/>
    </source>
</evidence>
<proteinExistence type="predicted"/>
<organism evidence="2 3">
    <name type="scientific">Streptomyces durocortorensis</name>
    <dbReference type="NCBI Taxonomy" id="2811104"/>
    <lineage>
        <taxon>Bacteria</taxon>
        <taxon>Bacillati</taxon>
        <taxon>Actinomycetota</taxon>
        <taxon>Actinomycetes</taxon>
        <taxon>Kitasatosporales</taxon>
        <taxon>Streptomycetaceae</taxon>
        <taxon>Streptomyces</taxon>
    </lineage>
</organism>
<sequence length="204" mass="22975">MATTDLSHTLTTLGTTAWPARERARARVAAEVAFTIYTGHTRDQGTPYFQHPLAVVAILRHELGVTQPETLLLGLLHDALEVDPSAEALVSHQLGTPFAERLRAMTPEHRLEQRPKAPGDETRWRMKTAALPAEELLVRLADRIHNLRDLAASQNQERRRKFVRNLTDFHLPLADAARRLSPHLEAAHTLLNAEYVHHQQEVSP</sequence>
<dbReference type="SUPFAM" id="SSF109604">
    <property type="entry name" value="HD-domain/PDEase-like"/>
    <property type="match status" value="1"/>
</dbReference>
<feature type="domain" description="HD/PDEase" evidence="1">
    <location>
        <begin position="44"/>
        <end position="156"/>
    </location>
</feature>
<accession>A0ABS2HMQ3</accession>
<evidence type="ECO:0000313" key="3">
    <source>
        <dbReference type="Proteomes" id="UP000712045"/>
    </source>
</evidence>
<evidence type="ECO:0000259" key="1">
    <source>
        <dbReference type="SMART" id="SM00471"/>
    </source>
</evidence>